<dbReference type="Pfam" id="PF19617">
    <property type="entry name" value="DUF6122"/>
    <property type="match status" value="1"/>
</dbReference>
<accession>L1NA25</accession>
<evidence type="ECO:0008006" key="4">
    <source>
        <dbReference type="Google" id="ProtNLM"/>
    </source>
</evidence>
<protein>
    <recommendedName>
        <fullName evidence="4">Membrane-bound metal-dependent hydrolase</fullName>
    </recommendedName>
</protein>
<dbReference type="InterPro" id="IPR046125">
    <property type="entry name" value="DUF6122"/>
</dbReference>
<comment type="caution">
    <text evidence="2">The sequence shown here is derived from an EMBL/GenBank/DDBJ whole genome shotgun (WGS) entry which is preliminary data.</text>
</comment>
<proteinExistence type="predicted"/>
<dbReference type="PATRIC" id="fig|1127696.3.peg.1514"/>
<evidence type="ECO:0000256" key="1">
    <source>
        <dbReference type="SAM" id="Phobius"/>
    </source>
</evidence>
<name>L1NA25_9PORP</name>
<dbReference type="HOGENOM" id="CLU_144753_1_0_10"/>
<dbReference type="Proteomes" id="UP000010408">
    <property type="component" value="Unassembled WGS sequence"/>
</dbReference>
<reference evidence="2 3" key="1">
    <citation type="submission" date="2012-05" db="EMBL/GenBank/DDBJ databases">
        <authorList>
            <person name="Weinstock G."/>
            <person name="Sodergren E."/>
            <person name="Lobos E.A."/>
            <person name="Fulton L."/>
            <person name="Fulton R."/>
            <person name="Courtney L."/>
            <person name="Fronick C."/>
            <person name="O'Laughlin M."/>
            <person name="Godfrey J."/>
            <person name="Wilson R.M."/>
            <person name="Miner T."/>
            <person name="Farmer C."/>
            <person name="Delehaunty K."/>
            <person name="Cordes M."/>
            <person name="Minx P."/>
            <person name="Tomlinson C."/>
            <person name="Chen J."/>
            <person name="Wollam A."/>
            <person name="Pepin K.H."/>
            <person name="Bhonagiri V."/>
            <person name="Zhang X."/>
            <person name="Suruliraj S."/>
            <person name="Warren W."/>
            <person name="Mitreva M."/>
            <person name="Mardis E.R."/>
            <person name="Wilson R.K."/>
        </authorList>
    </citation>
    <scope>NUCLEOTIDE SEQUENCE [LARGE SCALE GENOMIC DNA]</scope>
    <source>
        <strain evidence="2 3">F0037</strain>
    </source>
</reference>
<feature type="transmembrane region" description="Helical" evidence="1">
    <location>
        <begin position="6"/>
        <end position="23"/>
    </location>
</feature>
<keyword evidence="1" id="KW-1133">Transmembrane helix</keyword>
<dbReference type="eggNOG" id="ENOG5032RPW">
    <property type="taxonomic scope" value="Bacteria"/>
</dbReference>
<organism evidence="2 3">
    <name type="scientific">Porphyromonas catoniae F0037</name>
    <dbReference type="NCBI Taxonomy" id="1127696"/>
    <lineage>
        <taxon>Bacteria</taxon>
        <taxon>Pseudomonadati</taxon>
        <taxon>Bacteroidota</taxon>
        <taxon>Bacteroidia</taxon>
        <taxon>Bacteroidales</taxon>
        <taxon>Porphyromonadaceae</taxon>
        <taxon>Porphyromonas</taxon>
    </lineage>
</organism>
<dbReference type="RefSeq" id="WP_005467806.1">
    <property type="nucleotide sequence ID" value="NZ_KB291032.1"/>
</dbReference>
<sequence length="111" mass="13238">MLRTLVHYGLHFLAPLLLALLWRKEKWWRVSLILLATMLVDLDHLLVRPIFDPNRCSIGFHLLHSYPMIGLYALLCILPLKRLGLPSWLRIVGVGLLFHMFTDWQDYYLWR</sequence>
<evidence type="ECO:0000313" key="2">
    <source>
        <dbReference type="EMBL" id="EKY00339.1"/>
    </source>
</evidence>
<feature type="transmembrane region" description="Helical" evidence="1">
    <location>
        <begin position="63"/>
        <end position="80"/>
    </location>
</feature>
<keyword evidence="1" id="KW-0472">Membrane</keyword>
<keyword evidence="1" id="KW-0812">Transmembrane</keyword>
<feature type="transmembrane region" description="Helical" evidence="1">
    <location>
        <begin position="87"/>
        <end position="104"/>
    </location>
</feature>
<gene>
    <name evidence="2" type="ORF">HMPREF9134_01673</name>
</gene>
<dbReference type="AlphaFoldDB" id="L1NA25"/>
<evidence type="ECO:0000313" key="3">
    <source>
        <dbReference type="Proteomes" id="UP000010408"/>
    </source>
</evidence>
<dbReference type="EMBL" id="AMEQ01000040">
    <property type="protein sequence ID" value="EKY00339.1"/>
    <property type="molecule type" value="Genomic_DNA"/>
</dbReference>